<dbReference type="GO" id="GO:0015485">
    <property type="term" value="F:cholesterol binding"/>
    <property type="evidence" value="ECO:0007669"/>
    <property type="project" value="TreeGrafter"/>
</dbReference>
<dbReference type="GO" id="GO:0015918">
    <property type="term" value="P:sterol transport"/>
    <property type="evidence" value="ECO:0007669"/>
    <property type="project" value="TreeGrafter"/>
</dbReference>
<dbReference type="Proteomes" id="UP001044222">
    <property type="component" value="Chromosome 10"/>
</dbReference>
<organism evidence="3 4">
    <name type="scientific">Anguilla anguilla</name>
    <name type="common">European freshwater eel</name>
    <name type="synonym">Muraena anguilla</name>
    <dbReference type="NCBI Taxonomy" id="7936"/>
    <lineage>
        <taxon>Eukaryota</taxon>
        <taxon>Metazoa</taxon>
        <taxon>Chordata</taxon>
        <taxon>Craniata</taxon>
        <taxon>Vertebrata</taxon>
        <taxon>Euteleostomi</taxon>
        <taxon>Actinopterygii</taxon>
        <taxon>Neopterygii</taxon>
        <taxon>Teleostei</taxon>
        <taxon>Anguilliformes</taxon>
        <taxon>Anguillidae</taxon>
        <taxon>Anguilla</taxon>
    </lineage>
</organism>
<dbReference type="GO" id="GO:0005886">
    <property type="term" value="C:plasma membrane"/>
    <property type="evidence" value="ECO:0007669"/>
    <property type="project" value="TreeGrafter"/>
</dbReference>
<dbReference type="AlphaFoldDB" id="A0A9D3RRR1"/>
<evidence type="ECO:0000313" key="3">
    <source>
        <dbReference type="EMBL" id="KAG5840508.1"/>
    </source>
</evidence>
<evidence type="ECO:0000256" key="1">
    <source>
        <dbReference type="SAM" id="SignalP"/>
    </source>
</evidence>
<keyword evidence="1" id="KW-0732">Signal</keyword>
<evidence type="ECO:0000313" key="4">
    <source>
        <dbReference type="Proteomes" id="UP001044222"/>
    </source>
</evidence>
<dbReference type="GO" id="GO:0042632">
    <property type="term" value="P:cholesterol homeostasis"/>
    <property type="evidence" value="ECO:0007669"/>
    <property type="project" value="TreeGrafter"/>
</dbReference>
<keyword evidence="4" id="KW-1185">Reference proteome</keyword>
<feature type="signal peptide" evidence="1">
    <location>
        <begin position="1"/>
        <end position="21"/>
    </location>
</feature>
<reference evidence="3" key="1">
    <citation type="submission" date="2021-01" db="EMBL/GenBank/DDBJ databases">
        <title>A chromosome-scale assembly of European eel, Anguilla anguilla.</title>
        <authorList>
            <person name="Henkel C."/>
            <person name="Jong-Raadsen S.A."/>
            <person name="Dufour S."/>
            <person name="Weltzien F.-A."/>
            <person name="Palstra A.P."/>
            <person name="Pelster B."/>
            <person name="Spaink H.P."/>
            <person name="Van Den Thillart G.E."/>
            <person name="Jansen H."/>
            <person name="Zahm M."/>
            <person name="Klopp C."/>
            <person name="Cedric C."/>
            <person name="Louis A."/>
            <person name="Berthelot C."/>
            <person name="Parey E."/>
            <person name="Roest Crollius H."/>
            <person name="Montfort J."/>
            <person name="Robinson-Rechavi M."/>
            <person name="Bucao C."/>
            <person name="Bouchez O."/>
            <person name="Gislard M."/>
            <person name="Lluch J."/>
            <person name="Milhes M."/>
            <person name="Lampietro C."/>
            <person name="Lopez Roques C."/>
            <person name="Donnadieu C."/>
            <person name="Braasch I."/>
            <person name="Desvignes T."/>
            <person name="Postlethwait J."/>
            <person name="Bobe J."/>
            <person name="Guiguen Y."/>
            <person name="Dirks R."/>
        </authorList>
    </citation>
    <scope>NUCLEOTIDE SEQUENCE</scope>
    <source>
        <strain evidence="3">Tag_6206</strain>
        <tissue evidence="3">Liver</tissue>
    </source>
</reference>
<feature type="domain" description="Niemann-Pick C1 N-terminal" evidence="2">
    <location>
        <begin position="26"/>
        <end position="278"/>
    </location>
</feature>
<feature type="chain" id="PRO_5039110258" description="Niemann-Pick C1 N-terminal domain-containing protein" evidence="1">
    <location>
        <begin position="22"/>
        <end position="279"/>
    </location>
</feature>
<protein>
    <recommendedName>
        <fullName evidence="2">Niemann-Pick C1 N-terminal domain-containing protein</fullName>
    </recommendedName>
</protein>
<dbReference type="PANTHER" id="PTHR45727:SF3">
    <property type="entry name" value="NPC1-LIKE INTRACELLULAR CHOLESTEROL TRANSPORTER 1"/>
    <property type="match status" value="1"/>
</dbReference>
<sequence>MTRTVALVFLSLFACWAVSEAQLEPGICKFYEECGKNPLVNGSLFPSIIPCVDNNKARKLEGLHYMRLKKVCPMLDNGANNTYACCSLNQLASLENCLTLSKALLMRCPSCAENFAHLHCINTCSPDQSQTVNITRTTSVDVQNQTKEAVQAYQAYVSTRFAYGSFNSCRNVRIPATGGFAIATMCGPYGATLCTPQRWYDFQGDSSNGLAPLDIDFRLIPEGAPVPPGIVPYAGRVLGCNESSEAGGKPCSCQDCVQSCPVIPPPPLTGKPFMIGGTD</sequence>
<dbReference type="PROSITE" id="PS51257">
    <property type="entry name" value="PROKAR_LIPOPROTEIN"/>
    <property type="match status" value="1"/>
</dbReference>
<proteinExistence type="predicted"/>
<evidence type="ECO:0000259" key="2">
    <source>
        <dbReference type="Pfam" id="PF16414"/>
    </source>
</evidence>
<dbReference type="EMBL" id="JAFIRN010000010">
    <property type="protein sequence ID" value="KAG5840508.1"/>
    <property type="molecule type" value="Genomic_DNA"/>
</dbReference>
<dbReference type="Pfam" id="PF16414">
    <property type="entry name" value="NPC1_N"/>
    <property type="match status" value="1"/>
</dbReference>
<dbReference type="GO" id="GO:0030299">
    <property type="term" value="P:intestinal cholesterol absorption"/>
    <property type="evidence" value="ECO:0007669"/>
    <property type="project" value="TreeGrafter"/>
</dbReference>
<name>A0A9D3RRR1_ANGAN</name>
<dbReference type="InterPro" id="IPR032190">
    <property type="entry name" value="NPC1_N"/>
</dbReference>
<accession>A0A9D3RRR1</accession>
<dbReference type="PANTHER" id="PTHR45727">
    <property type="entry name" value="NPC INTRACELLULAR CHOLESTEROL TRANSPORTER 1"/>
    <property type="match status" value="1"/>
</dbReference>
<comment type="caution">
    <text evidence="3">The sequence shown here is derived from an EMBL/GenBank/DDBJ whole genome shotgun (WGS) entry which is preliminary data.</text>
</comment>
<gene>
    <name evidence="3" type="ORF">ANANG_G00189550</name>
</gene>